<dbReference type="InterPro" id="IPR056924">
    <property type="entry name" value="SH3_Tf2-1"/>
</dbReference>
<protein>
    <submittedName>
        <fullName evidence="2">Retrotransposon gag protein</fullName>
    </submittedName>
</protein>
<comment type="caution">
    <text evidence="2">The sequence shown here is derived from an EMBL/GenBank/DDBJ whole genome shotgun (WGS) entry which is preliminary data.</text>
</comment>
<accession>A0A5B6WQ75</accession>
<evidence type="ECO:0000259" key="1">
    <source>
        <dbReference type="Pfam" id="PF24626"/>
    </source>
</evidence>
<dbReference type="OrthoDB" id="1600023at2759"/>
<evidence type="ECO:0000313" key="2">
    <source>
        <dbReference type="EMBL" id="KAA3484041.1"/>
    </source>
</evidence>
<evidence type="ECO:0000313" key="3">
    <source>
        <dbReference type="Proteomes" id="UP000325315"/>
    </source>
</evidence>
<organism evidence="2 3">
    <name type="scientific">Gossypium australe</name>
    <dbReference type="NCBI Taxonomy" id="47621"/>
    <lineage>
        <taxon>Eukaryota</taxon>
        <taxon>Viridiplantae</taxon>
        <taxon>Streptophyta</taxon>
        <taxon>Embryophyta</taxon>
        <taxon>Tracheophyta</taxon>
        <taxon>Spermatophyta</taxon>
        <taxon>Magnoliopsida</taxon>
        <taxon>eudicotyledons</taxon>
        <taxon>Gunneridae</taxon>
        <taxon>Pentapetalae</taxon>
        <taxon>rosids</taxon>
        <taxon>malvids</taxon>
        <taxon>Malvales</taxon>
        <taxon>Malvaceae</taxon>
        <taxon>Malvoideae</taxon>
        <taxon>Gossypium</taxon>
    </lineage>
</organism>
<reference evidence="3" key="1">
    <citation type="journal article" date="2019" name="Plant Biotechnol. J.">
        <title>Genome sequencing of the Australian wild diploid species Gossypium australe highlights disease resistance and delayed gland morphogenesis.</title>
        <authorList>
            <person name="Cai Y."/>
            <person name="Cai X."/>
            <person name="Wang Q."/>
            <person name="Wang P."/>
            <person name="Zhang Y."/>
            <person name="Cai C."/>
            <person name="Xu Y."/>
            <person name="Wang K."/>
            <person name="Zhou Z."/>
            <person name="Wang C."/>
            <person name="Geng S."/>
            <person name="Li B."/>
            <person name="Dong Q."/>
            <person name="Hou Y."/>
            <person name="Wang H."/>
            <person name="Ai P."/>
            <person name="Liu Z."/>
            <person name="Yi F."/>
            <person name="Sun M."/>
            <person name="An G."/>
            <person name="Cheng J."/>
            <person name="Zhang Y."/>
            <person name="Shi Q."/>
            <person name="Xie Y."/>
            <person name="Shi X."/>
            <person name="Chang Y."/>
            <person name="Huang F."/>
            <person name="Chen Y."/>
            <person name="Hong S."/>
            <person name="Mi L."/>
            <person name="Sun Q."/>
            <person name="Zhang L."/>
            <person name="Zhou B."/>
            <person name="Peng R."/>
            <person name="Zhang X."/>
            <person name="Liu F."/>
        </authorList>
    </citation>
    <scope>NUCLEOTIDE SEQUENCE [LARGE SCALE GENOMIC DNA]</scope>
    <source>
        <strain evidence="3">cv. PA1801</strain>
    </source>
</reference>
<dbReference type="Proteomes" id="UP000325315">
    <property type="component" value="Unassembled WGS sequence"/>
</dbReference>
<gene>
    <name evidence="2" type="ORF">EPI10_006153</name>
</gene>
<keyword evidence="3" id="KW-1185">Reference proteome</keyword>
<dbReference type="PANTHER" id="PTHR46148:SF44">
    <property type="entry name" value="GAG-POL POLYPROTEIN"/>
    <property type="match status" value="1"/>
</dbReference>
<feature type="domain" description="Tf2-1-like SH3-like" evidence="1">
    <location>
        <begin position="13"/>
        <end position="67"/>
    </location>
</feature>
<dbReference type="Pfam" id="PF24626">
    <property type="entry name" value="SH3_Tf2-1"/>
    <property type="match status" value="1"/>
</dbReference>
<dbReference type="PANTHER" id="PTHR46148">
    <property type="entry name" value="CHROMO DOMAIN-CONTAINING PROTEIN"/>
    <property type="match status" value="1"/>
</dbReference>
<name>A0A5B6WQ75_9ROSI</name>
<sequence>MDLKHRDIEFSVGDKVFLKVSSWKKSSIYQPYEITERVELVAYRLALQVELQKIHDVFHVPMLKRYHLDLSHVTSTEKIKIHLIFLTRKN</sequence>
<dbReference type="EMBL" id="SMMG02000002">
    <property type="protein sequence ID" value="KAA3484041.1"/>
    <property type="molecule type" value="Genomic_DNA"/>
</dbReference>
<dbReference type="AlphaFoldDB" id="A0A5B6WQ75"/>
<proteinExistence type="predicted"/>